<reference evidence="4" key="1">
    <citation type="journal article" date="2019" name="Int. J. Syst. Evol. Microbiol.">
        <title>The Global Catalogue of Microorganisms (GCM) 10K type strain sequencing project: providing services to taxonomists for standard genome sequencing and annotation.</title>
        <authorList>
            <consortium name="The Broad Institute Genomics Platform"/>
            <consortium name="The Broad Institute Genome Sequencing Center for Infectious Disease"/>
            <person name="Wu L."/>
            <person name="Ma J."/>
        </authorList>
    </citation>
    <scope>NUCLEOTIDE SEQUENCE [LARGE SCALE GENOMIC DNA]</scope>
    <source>
        <strain evidence="4">KCTC 42087</strain>
    </source>
</reference>
<keyword evidence="2" id="KW-0732">Signal</keyword>
<feature type="signal peptide" evidence="2">
    <location>
        <begin position="1"/>
        <end position="23"/>
    </location>
</feature>
<organism evidence="3 4">
    <name type="scientific">Actinomadura rugatobispora</name>
    <dbReference type="NCBI Taxonomy" id="1994"/>
    <lineage>
        <taxon>Bacteria</taxon>
        <taxon>Bacillati</taxon>
        <taxon>Actinomycetota</taxon>
        <taxon>Actinomycetes</taxon>
        <taxon>Streptosporangiales</taxon>
        <taxon>Thermomonosporaceae</taxon>
        <taxon>Actinomadura</taxon>
    </lineage>
</organism>
<dbReference type="RefSeq" id="WP_378291877.1">
    <property type="nucleotide sequence ID" value="NZ_JBHSON010000137.1"/>
</dbReference>
<name>A0ABW1AHR7_9ACTN</name>
<feature type="region of interest" description="Disordered" evidence="1">
    <location>
        <begin position="30"/>
        <end position="62"/>
    </location>
</feature>
<accession>A0ABW1AHR7</accession>
<proteinExistence type="predicted"/>
<dbReference type="Proteomes" id="UP001596074">
    <property type="component" value="Unassembled WGS sequence"/>
</dbReference>
<gene>
    <name evidence="3" type="ORF">ACFPZN_51580</name>
</gene>
<feature type="region of interest" description="Disordered" evidence="1">
    <location>
        <begin position="144"/>
        <end position="170"/>
    </location>
</feature>
<evidence type="ECO:0008006" key="5">
    <source>
        <dbReference type="Google" id="ProtNLM"/>
    </source>
</evidence>
<evidence type="ECO:0000256" key="2">
    <source>
        <dbReference type="SAM" id="SignalP"/>
    </source>
</evidence>
<feature type="chain" id="PRO_5045417829" description="Lipoprotein" evidence="2">
    <location>
        <begin position="24"/>
        <end position="196"/>
    </location>
</feature>
<keyword evidence="4" id="KW-1185">Reference proteome</keyword>
<dbReference type="EMBL" id="JBHSON010000137">
    <property type="protein sequence ID" value="MFC5754116.1"/>
    <property type="molecule type" value="Genomic_DNA"/>
</dbReference>
<dbReference type="PROSITE" id="PS51257">
    <property type="entry name" value="PROKAR_LIPOPROTEIN"/>
    <property type="match status" value="1"/>
</dbReference>
<evidence type="ECO:0000256" key="1">
    <source>
        <dbReference type="SAM" id="MobiDB-lite"/>
    </source>
</evidence>
<protein>
    <recommendedName>
        <fullName evidence="5">Lipoprotein</fullName>
    </recommendedName>
</protein>
<sequence length="196" mass="19688">MTGNTGRFRGVAVPFAVGLSAFALLTSACGSSGDDKPKSVAVAPGGSAAPSQSGNGGEKMPSDKEIYAGLLKYSQCMRSHGVSNFPDPVPGKGLQVNGNAVGANSATTKAAEKACQSLMPAGGSGDNPAQDRARALKHSKCMRDHGVTRFPDPNPNGGAALDGDKIGMAPDHPVYQAAEKACQKYAGGDTHGSSAG</sequence>
<evidence type="ECO:0000313" key="4">
    <source>
        <dbReference type="Proteomes" id="UP001596074"/>
    </source>
</evidence>
<evidence type="ECO:0000313" key="3">
    <source>
        <dbReference type="EMBL" id="MFC5754116.1"/>
    </source>
</evidence>
<comment type="caution">
    <text evidence="3">The sequence shown here is derived from an EMBL/GenBank/DDBJ whole genome shotgun (WGS) entry which is preliminary data.</text>
</comment>